<organism evidence="2 3">
    <name type="scientific">Enterococcus faecium</name>
    <name type="common">Streptococcus faecium</name>
    <dbReference type="NCBI Taxonomy" id="1352"/>
    <lineage>
        <taxon>Bacteria</taxon>
        <taxon>Bacillati</taxon>
        <taxon>Bacillota</taxon>
        <taxon>Bacilli</taxon>
        <taxon>Lactobacillales</taxon>
        <taxon>Enterococcaceae</taxon>
        <taxon>Enterococcus</taxon>
    </lineage>
</organism>
<dbReference type="InterPro" id="IPR000626">
    <property type="entry name" value="Ubiquitin-like_dom"/>
</dbReference>
<dbReference type="Pfam" id="PF08817">
    <property type="entry name" value="YukD"/>
    <property type="match status" value="1"/>
</dbReference>
<dbReference type="Proteomes" id="UP001139644">
    <property type="component" value="Unassembled WGS sequence"/>
</dbReference>
<gene>
    <name evidence="2" type="ORF">KYX88_14900</name>
</gene>
<feature type="domain" description="Ubiquitin-like" evidence="1">
    <location>
        <begin position="7"/>
        <end position="83"/>
    </location>
</feature>
<dbReference type="Gene3D" id="3.10.20.90">
    <property type="entry name" value="Phosphatidylinositol 3-kinase Catalytic Subunit, Chain A, domain 1"/>
    <property type="match status" value="1"/>
</dbReference>
<comment type="caution">
    <text evidence="2">The sequence shown here is derived from an EMBL/GenBank/DDBJ whole genome shotgun (WGS) entry which is preliminary data.</text>
</comment>
<sequence>MEKGTTISISLHTVDRIIDLKVPSQVTVARLKTILQESFPIIHIRLPENFELALLNKPIHLRNEAILADYSLGNGDQLQVIERQKNREENPL</sequence>
<evidence type="ECO:0000313" key="2">
    <source>
        <dbReference type="EMBL" id="MBX4224024.1"/>
    </source>
</evidence>
<evidence type="ECO:0000313" key="3">
    <source>
        <dbReference type="Proteomes" id="UP001139644"/>
    </source>
</evidence>
<evidence type="ECO:0000259" key="1">
    <source>
        <dbReference type="SMART" id="SM00213"/>
    </source>
</evidence>
<accession>A0A133MZY5</accession>
<name>A0A133MZY5_ENTFC</name>
<dbReference type="InterPro" id="IPR024962">
    <property type="entry name" value="YukD-like"/>
</dbReference>
<proteinExistence type="predicted"/>
<reference evidence="2" key="1">
    <citation type="journal article" date="2022" name="J. Anim. Sci.">
        <title>Whole genome sequence analyses-based assessment of virulence potential and antimicrobial susceptibilities and resistance of Enterococcus faecium strains isolated from commercial swine and cattle probiotic products.</title>
        <authorList>
            <person name="Shridhar P.B."/>
            <person name="Amachawadi R.G."/>
            <person name="Tokach M."/>
            <person name="Patel I."/>
            <person name="Gangiredla J."/>
            <person name="Mammel M."/>
            <person name="Nagaraja T.G."/>
        </authorList>
    </citation>
    <scope>NUCLEOTIDE SEQUENCE</scope>
    <source>
        <strain evidence="2">EF215</strain>
    </source>
</reference>
<dbReference type="AlphaFoldDB" id="A0A133MZY5"/>
<dbReference type="SUPFAM" id="SSF54236">
    <property type="entry name" value="Ubiquitin-like"/>
    <property type="match status" value="1"/>
</dbReference>
<dbReference type="GeneID" id="66498649"/>
<dbReference type="SMART" id="SM00213">
    <property type="entry name" value="UBQ"/>
    <property type="match status" value="1"/>
</dbReference>
<protein>
    <submittedName>
        <fullName evidence="2">EsaB/YukD family protein</fullName>
    </submittedName>
</protein>
<dbReference type="InterPro" id="IPR029071">
    <property type="entry name" value="Ubiquitin-like_domsf"/>
</dbReference>
<dbReference type="RefSeq" id="WP_002329815.1">
    <property type="nucleotide sequence ID" value="NZ_CABGIO010000013.1"/>
</dbReference>
<dbReference type="EMBL" id="JAIFOC010000340">
    <property type="protein sequence ID" value="MBX4224024.1"/>
    <property type="molecule type" value="Genomic_DNA"/>
</dbReference>